<dbReference type="InterPro" id="IPR039426">
    <property type="entry name" value="TonB-dep_rcpt-like"/>
</dbReference>
<organism evidence="16 17">
    <name type="scientific">Sphingobium soli</name>
    <dbReference type="NCBI Taxonomy" id="1591116"/>
    <lineage>
        <taxon>Bacteria</taxon>
        <taxon>Pseudomonadati</taxon>
        <taxon>Pseudomonadota</taxon>
        <taxon>Alphaproteobacteria</taxon>
        <taxon>Sphingomonadales</taxon>
        <taxon>Sphingomonadaceae</taxon>
        <taxon>Sphingobium</taxon>
    </lineage>
</organism>
<feature type="short sequence motif" description="TonB box" evidence="10">
    <location>
        <begin position="45"/>
        <end position="51"/>
    </location>
</feature>
<keyword evidence="17" id="KW-1185">Reference proteome</keyword>
<keyword evidence="6 10" id="KW-0798">TonB box</keyword>
<evidence type="ECO:0000313" key="17">
    <source>
        <dbReference type="Proteomes" id="UP001198830"/>
    </source>
</evidence>
<dbReference type="InterPro" id="IPR010916">
    <property type="entry name" value="TonB_box_CS"/>
</dbReference>
<comment type="caution">
    <text evidence="16">The sequence shown here is derived from an EMBL/GenBank/DDBJ whole genome shotgun (WGS) entry which is preliminary data.</text>
</comment>
<gene>
    <name evidence="16" type="ORF">LL253_12090</name>
</gene>
<feature type="short sequence motif" description="TonB C-terminal box" evidence="11">
    <location>
        <begin position="961"/>
        <end position="978"/>
    </location>
</feature>
<evidence type="ECO:0000256" key="10">
    <source>
        <dbReference type="PROSITE-ProRule" id="PRU10143"/>
    </source>
</evidence>
<evidence type="ECO:0000256" key="11">
    <source>
        <dbReference type="PROSITE-ProRule" id="PRU10144"/>
    </source>
</evidence>
<feature type="chain" id="PRO_5046701405" evidence="13">
    <location>
        <begin position="28"/>
        <end position="978"/>
    </location>
</feature>
<evidence type="ECO:0000256" key="13">
    <source>
        <dbReference type="SAM" id="SignalP"/>
    </source>
</evidence>
<evidence type="ECO:0000256" key="4">
    <source>
        <dbReference type="ARBA" id="ARBA00022692"/>
    </source>
</evidence>
<dbReference type="Gene3D" id="2.170.130.10">
    <property type="entry name" value="TonB-dependent receptor, plug domain"/>
    <property type="match status" value="1"/>
</dbReference>
<keyword evidence="3 9" id="KW-1134">Transmembrane beta strand</keyword>
<accession>A0ABS8H4U7</accession>
<dbReference type="InterPro" id="IPR037066">
    <property type="entry name" value="Plug_dom_sf"/>
</dbReference>
<keyword evidence="2 9" id="KW-0813">Transport</keyword>
<dbReference type="PROSITE" id="PS01156">
    <property type="entry name" value="TONB_DEPENDENT_REC_2"/>
    <property type="match status" value="1"/>
</dbReference>
<dbReference type="PROSITE" id="PS00430">
    <property type="entry name" value="TONB_DEPENDENT_REC_1"/>
    <property type="match status" value="1"/>
</dbReference>
<evidence type="ECO:0000259" key="14">
    <source>
        <dbReference type="Pfam" id="PF00593"/>
    </source>
</evidence>
<evidence type="ECO:0000256" key="12">
    <source>
        <dbReference type="RuleBase" id="RU003357"/>
    </source>
</evidence>
<dbReference type="PANTHER" id="PTHR47234:SF2">
    <property type="entry name" value="TONB-DEPENDENT RECEPTOR"/>
    <property type="match status" value="1"/>
</dbReference>
<evidence type="ECO:0000256" key="7">
    <source>
        <dbReference type="ARBA" id="ARBA00023136"/>
    </source>
</evidence>
<dbReference type="Pfam" id="PF07715">
    <property type="entry name" value="Plug"/>
    <property type="match status" value="1"/>
</dbReference>
<evidence type="ECO:0000256" key="2">
    <source>
        <dbReference type="ARBA" id="ARBA00022448"/>
    </source>
</evidence>
<dbReference type="Gene3D" id="2.40.170.20">
    <property type="entry name" value="TonB-dependent receptor, beta-barrel domain"/>
    <property type="match status" value="1"/>
</dbReference>
<evidence type="ECO:0000313" key="16">
    <source>
        <dbReference type="EMBL" id="MCC4233428.1"/>
    </source>
</evidence>
<evidence type="ECO:0000256" key="6">
    <source>
        <dbReference type="ARBA" id="ARBA00023077"/>
    </source>
</evidence>
<evidence type="ECO:0000256" key="1">
    <source>
        <dbReference type="ARBA" id="ARBA00004571"/>
    </source>
</evidence>
<evidence type="ECO:0000256" key="5">
    <source>
        <dbReference type="ARBA" id="ARBA00022729"/>
    </source>
</evidence>
<feature type="signal peptide" evidence="13">
    <location>
        <begin position="1"/>
        <end position="27"/>
    </location>
</feature>
<dbReference type="RefSeq" id="WP_228227337.1">
    <property type="nucleotide sequence ID" value="NZ_JAJGNP010000009.1"/>
</dbReference>
<evidence type="ECO:0000259" key="15">
    <source>
        <dbReference type="Pfam" id="PF07715"/>
    </source>
</evidence>
<reference evidence="16 17" key="1">
    <citation type="submission" date="2021-10" db="EMBL/GenBank/DDBJ databases">
        <title>The diversity and Nitrogen Metabolism of Culturable Nitrate-Utilizing Bacteria Within the Oxygen Minimum Zone of the Changjiang (Yangtze River)Estuary.</title>
        <authorList>
            <person name="Zhang D."/>
            <person name="Zheng J."/>
            <person name="Liu S."/>
            <person name="He W."/>
        </authorList>
    </citation>
    <scope>NUCLEOTIDE SEQUENCE [LARGE SCALE GENOMIC DNA]</scope>
    <source>
        <strain evidence="16 17">FXH275-2</strain>
    </source>
</reference>
<evidence type="ECO:0000256" key="9">
    <source>
        <dbReference type="PROSITE-ProRule" id="PRU01360"/>
    </source>
</evidence>
<proteinExistence type="inferred from homology"/>
<feature type="domain" description="TonB-dependent receptor plug" evidence="15">
    <location>
        <begin position="59"/>
        <end position="168"/>
    </location>
</feature>
<dbReference type="InterPro" id="IPR010917">
    <property type="entry name" value="TonB_rcpt_CS"/>
</dbReference>
<evidence type="ECO:0000256" key="8">
    <source>
        <dbReference type="ARBA" id="ARBA00023237"/>
    </source>
</evidence>
<keyword evidence="4 9" id="KW-0812">Transmembrane</keyword>
<sequence>MKTFSKRALLRASAAPAILGASLIASAAIAQDAPQAAEAPAAGDTIIVTGSLIRNPNLQSASPVNATTADEIELQQANVAEELLREIPGIVPSIGSAVNNGNGGFSFVNLRGLGSNRNVVLLDGVRIVPAELNGRFDLNNVPLALIERVDVLTGGASTTYGADAISGVVNFVTKQDFSGFEASLANQITDEGDGHTIRFDVTTGANFDDGRGNVVLGIGYQQADPVYQGARKIGQNTISSSTGQGAGSGTSVPTRFSVPGSGTLQVAPDGQSLVGTYAPFNFAPDNIFQTPFERFNIYAAGRYEISDAVEVYSRGLFTKNTVSTIIAPSGSFGIAVDIPLANPYLTAGIRNQLCAANGIGQAACDAGALATDPNDPNYQTVTSAMFRRAVEVGPRISDYSNTVFDYRLGLRGGITDTIDWDIFGAYGESDQVQTIQGYTLNSRVAESMLATNTETCLSGNAECVPVNWFSPTAGGISPEGAAFLTANSTVQTRTTLAQVRGTISGDFGVTSPWAAQPISFAVGGEYRKYGARQQSDELARSGDLGGAGGAAPNIDGGYDVYEAIGELVLPIISDRPFFDELTVQAGVRYSSYTVDAAGKPGYNTTTWKVQGNWAPTAGLNIRGGYSRAVRAPNIAELFTPENTLLTNLTNDPCATINDEGDRIAPEPTGVLRDVCLAQGANAGNVGSINVPIAGQANVTTGGNLALGPEKSNSYTIGAVFTPAFVPGFSVSVDYYNIKITGAITTPSPDDAIAACFGAGNLSVSNPACTIIRRDPLTGGLNGDPNTTRGLFAGLSNLGRLATDGIDVIANYRKDVGFATLALAFNGNWTNKSTFQSTPSDVNRDCVGLYSVNCGSLQPEFQWTLRTTLAFENMDHSLVWRHLDGFRSENGGLFVGVPVGYTGEEDFNTIPAYDYFDWTSRFNLTDNVTFTLTVQNLFNKKPPIVGSDAGPTSWNSGNTYPSTYDALGRRYGAAIKLRF</sequence>
<protein>
    <submittedName>
        <fullName evidence="16">TonB-dependent receptor</fullName>
    </submittedName>
</protein>
<dbReference type="Pfam" id="PF00593">
    <property type="entry name" value="TonB_dep_Rec_b-barrel"/>
    <property type="match status" value="1"/>
</dbReference>
<dbReference type="InterPro" id="IPR012910">
    <property type="entry name" value="Plug_dom"/>
</dbReference>
<dbReference type="SUPFAM" id="SSF56935">
    <property type="entry name" value="Porins"/>
    <property type="match status" value="1"/>
</dbReference>
<dbReference type="EMBL" id="JAJGNP010000009">
    <property type="protein sequence ID" value="MCC4233428.1"/>
    <property type="molecule type" value="Genomic_DNA"/>
</dbReference>
<dbReference type="InterPro" id="IPR036942">
    <property type="entry name" value="Beta-barrel_TonB_sf"/>
</dbReference>
<dbReference type="PROSITE" id="PS52016">
    <property type="entry name" value="TONB_DEPENDENT_REC_3"/>
    <property type="match status" value="1"/>
</dbReference>
<name>A0ABS8H4U7_9SPHN</name>
<keyword evidence="16" id="KW-0675">Receptor</keyword>
<dbReference type="InterPro" id="IPR000531">
    <property type="entry name" value="Beta-barrel_TonB"/>
</dbReference>
<keyword evidence="8 9" id="KW-0998">Cell outer membrane</keyword>
<feature type="domain" description="TonB-dependent receptor-like beta-barrel" evidence="14">
    <location>
        <begin position="398"/>
        <end position="936"/>
    </location>
</feature>
<keyword evidence="7 9" id="KW-0472">Membrane</keyword>
<comment type="similarity">
    <text evidence="9 12">Belongs to the TonB-dependent receptor family.</text>
</comment>
<dbReference type="Proteomes" id="UP001198830">
    <property type="component" value="Unassembled WGS sequence"/>
</dbReference>
<dbReference type="PANTHER" id="PTHR47234">
    <property type="match status" value="1"/>
</dbReference>
<evidence type="ECO:0000256" key="3">
    <source>
        <dbReference type="ARBA" id="ARBA00022452"/>
    </source>
</evidence>
<keyword evidence="5 13" id="KW-0732">Signal</keyword>
<comment type="subcellular location">
    <subcellularLocation>
        <location evidence="1 9">Cell outer membrane</location>
        <topology evidence="1 9">Multi-pass membrane protein</topology>
    </subcellularLocation>
</comment>